<keyword evidence="2" id="KW-0694">RNA-binding</keyword>
<comment type="similarity">
    <text evidence="2">Belongs to the CLU family.</text>
</comment>
<dbReference type="InterPro" id="IPR033646">
    <property type="entry name" value="CLU-central"/>
</dbReference>
<gene>
    <name evidence="2" type="primary">CLU1</name>
    <name evidence="2" type="synonym">TIF31</name>
    <name evidence="6" type="ORF">PG996_011482</name>
</gene>
<dbReference type="InterPro" id="IPR028275">
    <property type="entry name" value="CLU_N"/>
</dbReference>
<keyword evidence="3" id="KW-0802">TPR repeat</keyword>
<evidence type="ECO:0000313" key="7">
    <source>
        <dbReference type="Proteomes" id="UP001446871"/>
    </source>
</evidence>
<dbReference type="PANTHER" id="PTHR12601">
    <property type="entry name" value="EUKARYOTIC TRANSLATION INITIATION FACTOR 3 SUBUNIT EIF-3"/>
    <property type="match status" value="1"/>
</dbReference>
<dbReference type="InterPro" id="IPR023231">
    <property type="entry name" value="GSKIP_dom_sf"/>
</dbReference>
<feature type="compositionally biased region" description="Gly residues" evidence="4">
    <location>
        <begin position="1314"/>
        <end position="1323"/>
    </location>
</feature>
<dbReference type="PROSITE" id="PS51823">
    <property type="entry name" value="CLU"/>
    <property type="match status" value="1"/>
</dbReference>
<dbReference type="InterPro" id="IPR011990">
    <property type="entry name" value="TPR-like_helical_dom_sf"/>
</dbReference>
<comment type="function">
    <text evidence="2">mRNA-binding protein involved in proper cytoplasmic distribution of mitochondria.</text>
</comment>
<keyword evidence="7" id="KW-1185">Reference proteome</keyword>
<dbReference type="Gene3D" id="3.30.2280.10">
    <property type="entry name" value="Hypothetical protein (hspc210)"/>
    <property type="match status" value="1"/>
</dbReference>
<feature type="region of interest" description="Disordered" evidence="4">
    <location>
        <begin position="1"/>
        <end position="43"/>
    </location>
</feature>
<protein>
    <recommendedName>
        <fullName evidence="2">Clustered mitochondria protein homolog</fullName>
    </recommendedName>
    <alternativeName>
        <fullName evidence="2">Protein TIF31 homolog</fullName>
    </alternativeName>
</protein>
<dbReference type="Pfam" id="PF12807">
    <property type="entry name" value="eIF3_p135"/>
    <property type="match status" value="1"/>
</dbReference>
<comment type="subunit">
    <text evidence="2">May associate with the eukaryotic translation initiation factor 3 (eIF-3) complex.</text>
</comment>
<keyword evidence="1 2" id="KW-0963">Cytoplasm</keyword>
<dbReference type="InterPro" id="IPR025697">
    <property type="entry name" value="CLU_dom"/>
</dbReference>
<dbReference type="Pfam" id="PF13236">
    <property type="entry name" value="CLU"/>
    <property type="match status" value="1"/>
</dbReference>
<dbReference type="CDD" id="cd15466">
    <property type="entry name" value="CLU-central"/>
    <property type="match status" value="1"/>
</dbReference>
<feature type="compositionally biased region" description="Polar residues" evidence="4">
    <location>
        <begin position="1"/>
        <end position="29"/>
    </location>
</feature>
<evidence type="ECO:0000256" key="2">
    <source>
        <dbReference type="HAMAP-Rule" id="MF_03013"/>
    </source>
</evidence>
<accession>A0ABR1UHI1</accession>
<proteinExistence type="inferred from homology"/>
<dbReference type="Pfam" id="PF13424">
    <property type="entry name" value="TPR_12"/>
    <property type="match status" value="1"/>
</dbReference>
<dbReference type="EMBL" id="JAQQWM010000007">
    <property type="protein sequence ID" value="KAK8057545.1"/>
    <property type="molecule type" value="Genomic_DNA"/>
</dbReference>
<dbReference type="GO" id="GO:0003743">
    <property type="term" value="F:translation initiation factor activity"/>
    <property type="evidence" value="ECO:0007669"/>
    <property type="project" value="UniProtKB-KW"/>
</dbReference>
<reference evidence="6 7" key="1">
    <citation type="submission" date="2023-01" db="EMBL/GenBank/DDBJ databases">
        <title>Analysis of 21 Apiospora genomes using comparative genomics revels a genus with tremendous synthesis potential of carbohydrate active enzymes and secondary metabolites.</title>
        <authorList>
            <person name="Sorensen T."/>
        </authorList>
    </citation>
    <scope>NUCLEOTIDE SEQUENCE [LARGE SCALE GENOMIC DNA]</scope>
    <source>
        <strain evidence="6 7">CBS 83171</strain>
    </source>
</reference>
<feature type="domain" description="Clu" evidence="5">
    <location>
        <begin position="325"/>
        <end position="574"/>
    </location>
</feature>
<feature type="region of interest" description="Disordered" evidence="4">
    <location>
        <begin position="1264"/>
        <end position="1323"/>
    </location>
</feature>
<dbReference type="PROSITE" id="PS50005">
    <property type="entry name" value="TPR"/>
    <property type="match status" value="1"/>
</dbReference>
<comment type="caution">
    <text evidence="6">The sequence shown here is derived from an EMBL/GenBank/DDBJ whole genome shotgun (WGS) entry which is preliminary data.</text>
</comment>
<feature type="repeat" description="TPR" evidence="3">
    <location>
        <begin position="1055"/>
        <end position="1088"/>
    </location>
</feature>
<organism evidence="6 7">
    <name type="scientific">Apiospora saccharicola</name>
    <dbReference type="NCBI Taxonomy" id="335842"/>
    <lineage>
        <taxon>Eukaryota</taxon>
        <taxon>Fungi</taxon>
        <taxon>Dikarya</taxon>
        <taxon>Ascomycota</taxon>
        <taxon>Pezizomycotina</taxon>
        <taxon>Sordariomycetes</taxon>
        <taxon>Xylariomycetidae</taxon>
        <taxon>Amphisphaeriales</taxon>
        <taxon>Apiosporaceae</taxon>
        <taxon>Apiospora</taxon>
    </lineage>
</organism>
<keyword evidence="6" id="KW-0396">Initiation factor</keyword>
<dbReference type="InterPro" id="IPR019734">
    <property type="entry name" value="TPR_rpt"/>
</dbReference>
<dbReference type="InterPro" id="IPR027523">
    <property type="entry name" value="CLU_prot"/>
</dbReference>
<feature type="region of interest" description="Disordered" evidence="4">
    <location>
        <begin position="628"/>
        <end position="743"/>
    </location>
</feature>
<dbReference type="Gene3D" id="1.25.40.10">
    <property type="entry name" value="Tetratricopeptide repeat domain"/>
    <property type="match status" value="2"/>
</dbReference>
<dbReference type="HAMAP" id="MF_03013">
    <property type="entry name" value="CLU"/>
    <property type="match status" value="1"/>
</dbReference>
<dbReference type="Pfam" id="PF15044">
    <property type="entry name" value="CLU_N"/>
    <property type="match status" value="1"/>
</dbReference>
<feature type="region of interest" description="Disordered" evidence="4">
    <location>
        <begin position="937"/>
        <end position="988"/>
    </location>
</feature>
<dbReference type="Proteomes" id="UP001446871">
    <property type="component" value="Unassembled WGS sequence"/>
</dbReference>
<dbReference type="Pfam" id="PF13374">
    <property type="entry name" value="TPR_10"/>
    <property type="match status" value="2"/>
</dbReference>
<feature type="compositionally biased region" description="Polar residues" evidence="4">
    <location>
        <begin position="949"/>
        <end position="963"/>
    </location>
</feature>
<dbReference type="SUPFAM" id="SSF48452">
    <property type="entry name" value="TPR-like"/>
    <property type="match status" value="1"/>
</dbReference>
<feature type="compositionally biased region" description="Basic and acidic residues" evidence="4">
    <location>
        <begin position="689"/>
        <end position="701"/>
    </location>
</feature>
<dbReference type="Pfam" id="PF05303">
    <property type="entry name" value="GSKIP_dom"/>
    <property type="match status" value="1"/>
</dbReference>
<dbReference type="SUPFAM" id="SSF103107">
    <property type="entry name" value="Hypothetical protein c14orf129, hspc210"/>
    <property type="match status" value="1"/>
</dbReference>
<dbReference type="InterPro" id="IPR007967">
    <property type="entry name" value="GSKIP_dom"/>
</dbReference>
<feature type="compositionally biased region" description="Basic and acidic residues" evidence="4">
    <location>
        <begin position="628"/>
        <end position="650"/>
    </location>
</feature>
<keyword evidence="6" id="KW-0648">Protein biosynthesis</keyword>
<evidence type="ECO:0000256" key="3">
    <source>
        <dbReference type="PROSITE-ProRule" id="PRU00339"/>
    </source>
</evidence>
<comment type="subcellular location">
    <subcellularLocation>
        <location evidence="2">Cytoplasm</location>
    </subcellularLocation>
</comment>
<evidence type="ECO:0000313" key="6">
    <source>
        <dbReference type="EMBL" id="KAK8057545.1"/>
    </source>
</evidence>
<evidence type="ECO:0000256" key="4">
    <source>
        <dbReference type="SAM" id="MobiDB-lite"/>
    </source>
</evidence>
<evidence type="ECO:0000256" key="1">
    <source>
        <dbReference type="ARBA" id="ARBA00022490"/>
    </source>
</evidence>
<name>A0ABR1UHI1_9PEZI</name>
<dbReference type="PANTHER" id="PTHR12601:SF6">
    <property type="entry name" value="CLUSTERED MITOCHONDRIA PROTEIN HOMOLOG"/>
    <property type="match status" value="1"/>
</dbReference>
<sequence>MATQKETPASNAQEASPETTTNGQATDSTEVSKEQSAEEDGEQAGEDALFPLTILLPHEPHKIHVVASPQEQVHELRQSIIELPAAFQYSCFHLEHDGKRINDFVQISDVEGLGAESEIKLVEDPYTEKEARIHVIRIRDLIGAAGDRTDTLHGIIPGTCLFDAVTESGAGNDNAKASEYSFEAEADVAGTILPKEEEPAPKTVKSVALSSWNPPPYHLRQKGHLLYLVITTNEGEQHQITSHVGGFYINKSSNAKFDPAPRPAPKGAAAHSLYTLLQEISPSFKESFNELLQYSSKKDPMATFQMTNAIPAAPWVVPSVNSSITQHSSDITRTQEGYLIAGVDNTDTLRDWNEEFQSARELPKETVQDRVFRERFMSKLFADYAEAAARGAILVARGEVTPLNPTEGRDAQIFVYNNVFFSFGADGVGTFTSEGGDDAARVATGKDVNGVRIVNQLDIDGLYSPATVVVDYLGKRIVGQTVVPGIFKQREPGENSIDYGAVEGKEIVANDERFAETFALLSKALRGKKHAVWDKDGKRFDLEASVETKGLMGTDGRKYVLDLYRITPLDISWMEEVGSTEGSEEPSDYPHRMTVLRPELVEGFRTQRWSEWVNAELAKRQKQLAEKKAKEIENKEESKEEPKEEPKEESKEDSEDKDEATAKKPKTKPAKAAEAKAEADSESESESGSDDKKAVEKKEGEAADEEEAEARLDASAFDFSLNPDAFSGQVPQTDEEKAEMAADEEEVRNACKYLRENAIPEFVNDVKNSELPFPMDGQSLTRMMHKRGINIRYLTKVMAICEGPRLKCLRDLCLQEMIARSFKHVSGNYLRYMPMPLTSACIAHLLNCLVGFGLNPTPAADIDEFIKALYPEADLSFAKVTPESLRKEIEEQTQTRFRFSLESNWYTEIKPLQLLREVSLKLGLQLQTKDLQFIKGESQKTEADKPAANGTTSNGVNGNAQGESKSKKKKNKNREGSPASAATTPKEPVTFTADDIVNIVPIVKDSSPKSAISEEALEGGKHSIMQNNRRIGQELLLESLTLHEQIYGILHPEVARAYSSLSQIYYQLDEKEAAVDLARKAVIVSERTIGVDSAETLLYYLNLSLFVHGSGDSKTALIYVKHALDLWKIIYGPDHPDSITTLNNAAVMLQHMQAYHESRIWFEQALAVCERVMGKDSLSAASLLFQLAQALALDKESKSALVRMKECYTIFKETLGPENNNTKEAESWLEQLTQNAVAIAKRDKDVHARRLRAGIKFPSRNAALTGNVDPVSSMQSSGRPKAPGTDARSIDDLIKFIEGSESQKKSTNKKRSGRGGPRVGANK</sequence>
<evidence type="ECO:0000259" key="5">
    <source>
        <dbReference type="PROSITE" id="PS51823"/>
    </source>
</evidence>